<keyword evidence="9 10" id="KW-0275">Fatty acid biosynthesis</keyword>
<feature type="compositionally biased region" description="Polar residues" evidence="11">
    <location>
        <begin position="389"/>
        <end position="401"/>
    </location>
</feature>
<feature type="transmembrane region" description="Helical" evidence="10">
    <location>
        <begin position="73"/>
        <end position="92"/>
    </location>
</feature>
<comment type="catalytic activity">
    <reaction evidence="10">
        <text>a very-long-chain acyl-CoA + malonyl-CoA + H(+) = a very-long-chain 3-oxoacyl-CoA + CO2 + CoA</text>
        <dbReference type="Rhea" id="RHEA:32727"/>
        <dbReference type="ChEBI" id="CHEBI:15378"/>
        <dbReference type="ChEBI" id="CHEBI:16526"/>
        <dbReference type="ChEBI" id="CHEBI:57287"/>
        <dbReference type="ChEBI" id="CHEBI:57384"/>
        <dbReference type="ChEBI" id="CHEBI:90725"/>
        <dbReference type="ChEBI" id="CHEBI:90736"/>
        <dbReference type="EC" id="2.3.1.199"/>
    </reaction>
</comment>
<feature type="transmembrane region" description="Helical" evidence="10">
    <location>
        <begin position="252"/>
        <end position="270"/>
    </location>
</feature>
<dbReference type="GO" id="GO:0019367">
    <property type="term" value="P:fatty acid elongation, saturated fatty acid"/>
    <property type="evidence" value="ECO:0007669"/>
    <property type="project" value="TreeGrafter"/>
</dbReference>
<reference evidence="12" key="1">
    <citation type="submission" date="2018-10" db="EMBL/GenBank/DDBJ databases">
        <title>Transcriptome assembly of Aceria tosichella (Wheat curl mite) Type 2.</title>
        <authorList>
            <person name="Scully E.D."/>
            <person name="Geib S.M."/>
            <person name="Palmer N.A."/>
            <person name="Gupta A.K."/>
            <person name="Sarath G."/>
            <person name="Tatineni S."/>
        </authorList>
    </citation>
    <scope>NUCLEOTIDE SEQUENCE</scope>
    <source>
        <strain evidence="12">LincolnNE</strain>
    </source>
</reference>
<evidence type="ECO:0000313" key="12">
    <source>
        <dbReference type="EMBL" id="MDE50439.1"/>
    </source>
</evidence>
<evidence type="ECO:0000256" key="11">
    <source>
        <dbReference type="SAM" id="MobiDB-lite"/>
    </source>
</evidence>
<dbReference type="GO" id="GO:0042761">
    <property type="term" value="P:very long-chain fatty acid biosynthetic process"/>
    <property type="evidence" value="ECO:0007669"/>
    <property type="project" value="TreeGrafter"/>
</dbReference>
<evidence type="ECO:0000256" key="7">
    <source>
        <dbReference type="ARBA" id="ARBA00023098"/>
    </source>
</evidence>
<dbReference type="GO" id="GO:0030148">
    <property type="term" value="P:sphingolipid biosynthetic process"/>
    <property type="evidence" value="ECO:0007669"/>
    <property type="project" value="TreeGrafter"/>
</dbReference>
<dbReference type="PANTHER" id="PTHR11157:SF69">
    <property type="entry name" value="ELONGATION OF VERY LONG CHAIN FATTY ACIDS PROTEIN 7"/>
    <property type="match status" value="1"/>
</dbReference>
<proteinExistence type="inferred from homology"/>
<evidence type="ECO:0000256" key="8">
    <source>
        <dbReference type="ARBA" id="ARBA00023136"/>
    </source>
</evidence>
<feature type="region of interest" description="Disordered" evidence="11">
    <location>
        <begin position="370"/>
        <end position="408"/>
    </location>
</feature>
<name>A0A6G1SJ90_9ACAR</name>
<dbReference type="AlphaFoldDB" id="A0A6G1SJ90"/>
<evidence type="ECO:0000256" key="1">
    <source>
        <dbReference type="ARBA" id="ARBA00004141"/>
    </source>
</evidence>
<comment type="similarity">
    <text evidence="10">Belongs to the ELO family.</text>
</comment>
<dbReference type="GO" id="GO:0034625">
    <property type="term" value="P:fatty acid elongation, monounsaturated fatty acid"/>
    <property type="evidence" value="ECO:0007669"/>
    <property type="project" value="TreeGrafter"/>
</dbReference>
<organism evidence="12">
    <name type="scientific">Aceria tosichella</name>
    <name type="common">wheat curl mite</name>
    <dbReference type="NCBI Taxonomy" id="561515"/>
    <lineage>
        <taxon>Eukaryota</taxon>
        <taxon>Metazoa</taxon>
        <taxon>Ecdysozoa</taxon>
        <taxon>Arthropoda</taxon>
        <taxon>Chelicerata</taxon>
        <taxon>Arachnida</taxon>
        <taxon>Acari</taxon>
        <taxon>Acariformes</taxon>
        <taxon>Trombidiformes</taxon>
        <taxon>Prostigmata</taxon>
        <taxon>Eupodina</taxon>
        <taxon>Eriophyoidea</taxon>
        <taxon>Eriophyidae</taxon>
        <taxon>Eriophyinae</taxon>
        <taxon>Aceriini</taxon>
        <taxon>Aceria</taxon>
    </lineage>
</organism>
<feature type="transmembrane region" description="Helical" evidence="10">
    <location>
        <begin position="212"/>
        <end position="231"/>
    </location>
</feature>
<feature type="transmembrane region" description="Helical" evidence="10">
    <location>
        <begin position="113"/>
        <end position="134"/>
    </location>
</feature>
<dbReference type="GO" id="GO:0005789">
    <property type="term" value="C:endoplasmic reticulum membrane"/>
    <property type="evidence" value="ECO:0007669"/>
    <property type="project" value="TreeGrafter"/>
</dbReference>
<keyword evidence="7 10" id="KW-0443">Lipid metabolism</keyword>
<dbReference type="EC" id="2.3.1.199" evidence="10"/>
<evidence type="ECO:0000256" key="9">
    <source>
        <dbReference type="ARBA" id="ARBA00023160"/>
    </source>
</evidence>
<protein>
    <recommendedName>
        <fullName evidence="10">Elongation of very long chain fatty acids protein</fullName>
        <ecNumber evidence="10">2.3.1.199</ecNumber>
    </recommendedName>
    <alternativeName>
        <fullName evidence="10">Very-long-chain 3-oxoacyl-CoA synthase</fullName>
    </alternativeName>
</protein>
<dbReference type="PANTHER" id="PTHR11157">
    <property type="entry name" value="FATTY ACID ACYL TRANSFERASE-RELATED"/>
    <property type="match status" value="1"/>
</dbReference>
<dbReference type="InterPro" id="IPR002076">
    <property type="entry name" value="ELO_fam"/>
</dbReference>
<keyword evidence="3 10" id="KW-0808">Transferase</keyword>
<keyword evidence="8 10" id="KW-0472">Membrane</keyword>
<feature type="region of interest" description="Disordered" evidence="11">
    <location>
        <begin position="306"/>
        <end position="338"/>
    </location>
</feature>
<gene>
    <name evidence="12" type="ORF">g.8717</name>
</gene>
<comment type="subcellular location">
    <subcellularLocation>
        <location evidence="1">Membrane</location>
        <topology evidence="1">Multi-pass membrane protein</topology>
    </subcellularLocation>
</comment>
<sequence length="408" mass="45945">MATAMGDNLMMGSANVGAGGAAAASTLTSPPHATEASLGYLLNGLYQQAHFLTVGVFEKYGDPRVSNYHLMRTPWPTIGATLIYYWFVRIAGPRMMRNRKPYEILPLIRVYNLMMAAWNGFGFLTACHLVGYGSELIGCRPVDPFQRDEKTLNQIYYGWMFYTSRLVEFADTIFFVLRKKDSQVSSFHVFHHSSVPTAVWFFLKFAPGGNSGIFPFINTIIHTVMYSYYFLATFPSMRPYLGWKKYLTQMQIVQFVIIIACCLQPIFIPGCKVPRALLLILVGFSFIFIALFVDFYLKSYRKKNLLHSSSSSPKSNDANRNDPQHQRHREQSHEQQDKQAELMQKVLEANNNDNNNSAMIRNLNHIKSKAAAAAATTTTSASTPTETTNSKLTTSPPNNANGFAKKNQ</sequence>
<feature type="transmembrane region" description="Helical" evidence="10">
    <location>
        <begin position="154"/>
        <end position="177"/>
    </location>
</feature>
<evidence type="ECO:0000256" key="6">
    <source>
        <dbReference type="ARBA" id="ARBA00022989"/>
    </source>
</evidence>
<evidence type="ECO:0000256" key="5">
    <source>
        <dbReference type="ARBA" id="ARBA00022832"/>
    </source>
</evidence>
<keyword evidence="5 10" id="KW-0276">Fatty acid metabolism</keyword>
<keyword evidence="2 10" id="KW-0444">Lipid biosynthesis</keyword>
<keyword evidence="4 10" id="KW-0812">Transmembrane</keyword>
<accession>A0A6G1SJ90</accession>
<evidence type="ECO:0000256" key="3">
    <source>
        <dbReference type="ARBA" id="ARBA00022679"/>
    </source>
</evidence>
<evidence type="ECO:0000256" key="4">
    <source>
        <dbReference type="ARBA" id="ARBA00022692"/>
    </source>
</evidence>
<dbReference type="Pfam" id="PF01151">
    <property type="entry name" value="ELO"/>
    <property type="match status" value="1"/>
</dbReference>
<keyword evidence="6 10" id="KW-1133">Transmembrane helix</keyword>
<dbReference type="GO" id="GO:0034626">
    <property type="term" value="P:fatty acid elongation, polyunsaturated fatty acid"/>
    <property type="evidence" value="ECO:0007669"/>
    <property type="project" value="TreeGrafter"/>
</dbReference>
<feature type="transmembrane region" description="Helical" evidence="10">
    <location>
        <begin position="189"/>
        <end position="206"/>
    </location>
</feature>
<dbReference type="EMBL" id="GGYP01005668">
    <property type="protein sequence ID" value="MDE50439.1"/>
    <property type="molecule type" value="Transcribed_RNA"/>
</dbReference>
<evidence type="ECO:0000256" key="10">
    <source>
        <dbReference type="RuleBase" id="RU361115"/>
    </source>
</evidence>
<feature type="compositionally biased region" description="Basic and acidic residues" evidence="11">
    <location>
        <begin position="317"/>
        <end position="338"/>
    </location>
</feature>
<feature type="compositionally biased region" description="Low complexity" evidence="11">
    <location>
        <begin position="370"/>
        <end position="388"/>
    </location>
</feature>
<dbReference type="GO" id="GO:0009922">
    <property type="term" value="F:fatty acid elongase activity"/>
    <property type="evidence" value="ECO:0007669"/>
    <property type="project" value="UniProtKB-EC"/>
</dbReference>
<evidence type="ECO:0000256" key="2">
    <source>
        <dbReference type="ARBA" id="ARBA00022516"/>
    </source>
</evidence>
<feature type="transmembrane region" description="Helical" evidence="10">
    <location>
        <begin position="276"/>
        <end position="297"/>
    </location>
</feature>